<dbReference type="GeneID" id="24794854"/>
<dbReference type="AlphaFoldDB" id="A0A075WEH7"/>
<evidence type="ECO:0008006" key="4">
    <source>
        <dbReference type="Google" id="ProtNLM"/>
    </source>
</evidence>
<sequence>MELETEIIVDKVDVENPILITSFPGIGLVGTIATAHYIMELKLESIGIVDSRLLPPVASLYEGVILPPVRVYQSADLGFVLIHSDVPIIPQAAIDMSKKIVQFAAEINARRVYSFAGVATFEDKKRVFAAATSKELLEEVKDHAEIFKTGTISGIAGSIMNECVAAKMPGIVLLGETLGFNPDPRAAASLIEAVNKIMNWNVSVEKLLKEAEMIEAQMQKLAEQARMQEERKEEFPMYG</sequence>
<dbReference type="InterPro" id="IPR038389">
    <property type="entry name" value="PSMG2_sf"/>
</dbReference>
<dbReference type="NCBIfam" id="TIGR00161">
    <property type="entry name" value="proteasome assembly chaperone family protein"/>
    <property type="match status" value="1"/>
</dbReference>
<evidence type="ECO:0000313" key="2">
    <source>
        <dbReference type="EMBL" id="AIG98122.1"/>
    </source>
</evidence>
<keyword evidence="1" id="KW-0175">Coiled coil</keyword>
<accession>A0A075WEH7</accession>
<protein>
    <recommendedName>
        <fullName evidence="4">Proteasome assembly chaperone family protein</fullName>
    </recommendedName>
</protein>
<evidence type="ECO:0000256" key="1">
    <source>
        <dbReference type="SAM" id="Coils"/>
    </source>
</evidence>
<reference evidence="2 3" key="1">
    <citation type="submission" date="2013-07" db="EMBL/GenBank/DDBJ databases">
        <title>Genome of Archaeoglobus fulgidus.</title>
        <authorList>
            <person name="Fiebig A."/>
            <person name="Birkeland N.-K."/>
        </authorList>
    </citation>
    <scope>NUCLEOTIDE SEQUENCE [LARGE SCALE GENOMIC DNA]</scope>
    <source>
        <strain evidence="2 3">DSM 8774</strain>
    </source>
</reference>
<dbReference type="InterPro" id="IPR019151">
    <property type="entry name" value="Proteasome_assmbl_chaperone_2"/>
</dbReference>
<dbReference type="PANTHER" id="PTHR35610">
    <property type="entry name" value="3-ISOPROPYLMALATE DEHYDRATASE-RELATED"/>
    <property type="match status" value="1"/>
</dbReference>
<proteinExistence type="predicted"/>
<dbReference type="EMBL" id="CP006577">
    <property type="protein sequence ID" value="AIG98122.1"/>
    <property type="molecule type" value="Genomic_DNA"/>
</dbReference>
<evidence type="ECO:0000313" key="3">
    <source>
        <dbReference type="Proteomes" id="UP000028501"/>
    </source>
</evidence>
<gene>
    <name evidence="2" type="ORF">AFULGI_00013490</name>
</gene>
<feature type="coiled-coil region" evidence="1">
    <location>
        <begin position="204"/>
        <end position="231"/>
    </location>
</feature>
<dbReference type="Pfam" id="PF09754">
    <property type="entry name" value="PAC2"/>
    <property type="match status" value="1"/>
</dbReference>
<name>A0A075WEH7_ARCFL</name>
<dbReference type="HOGENOM" id="CLU_075000_0_0_2"/>
<dbReference type="InterPro" id="IPR004425">
    <property type="entry name" value="MJ0106-like"/>
</dbReference>
<dbReference type="Gene3D" id="3.40.50.10900">
    <property type="entry name" value="PAC-like subunit"/>
    <property type="match status" value="1"/>
</dbReference>
<organism evidence="2 3">
    <name type="scientific">Archaeoglobus fulgidus DSM 8774</name>
    <dbReference type="NCBI Taxonomy" id="1344584"/>
    <lineage>
        <taxon>Archaea</taxon>
        <taxon>Methanobacteriati</taxon>
        <taxon>Methanobacteriota</taxon>
        <taxon>Archaeoglobi</taxon>
        <taxon>Archaeoglobales</taxon>
        <taxon>Archaeoglobaceae</taxon>
        <taxon>Archaeoglobus</taxon>
    </lineage>
</organism>
<dbReference type="Proteomes" id="UP000028501">
    <property type="component" value="Chromosome"/>
</dbReference>
<dbReference type="RefSeq" id="WP_010878746.1">
    <property type="nucleotide sequence ID" value="NZ_CP006577.1"/>
</dbReference>
<dbReference type="KEGG" id="afg:AFULGI_00013490"/>
<dbReference type="PANTHER" id="PTHR35610:SF8">
    <property type="entry name" value="3-ISOPROPYLMALATE DEHYDRATASE"/>
    <property type="match status" value="1"/>
</dbReference>
<dbReference type="SUPFAM" id="SSF159659">
    <property type="entry name" value="Cgl1923-like"/>
    <property type="match status" value="1"/>
</dbReference>